<comment type="caution">
    <text evidence="1">The sequence shown here is derived from an EMBL/GenBank/DDBJ whole genome shotgun (WGS) entry which is preliminary data.</text>
</comment>
<name>A0AB35C5V6_9BACT</name>
<organism evidence="1 2">
    <name type="scientific">Phocaeicola dorei</name>
    <dbReference type="NCBI Taxonomy" id="357276"/>
    <lineage>
        <taxon>Bacteria</taxon>
        <taxon>Pseudomonadati</taxon>
        <taxon>Bacteroidota</taxon>
        <taxon>Bacteroidia</taxon>
        <taxon>Bacteroidales</taxon>
        <taxon>Bacteroidaceae</taxon>
        <taxon>Phocaeicola</taxon>
    </lineage>
</organism>
<sequence>MSNAECSFPKLGEFLELLMNRLKITKVRVLGDEHVGPDTYASLKRGWI</sequence>
<dbReference type="Proteomes" id="UP000777173">
    <property type="component" value="Unassembled WGS sequence"/>
</dbReference>
<proteinExistence type="predicted"/>
<evidence type="ECO:0000313" key="1">
    <source>
        <dbReference type="EMBL" id="MBV3123835.1"/>
    </source>
</evidence>
<dbReference type="EMBL" id="JAHOAX010000010">
    <property type="protein sequence ID" value="MBV3123835.1"/>
    <property type="molecule type" value="Genomic_DNA"/>
</dbReference>
<gene>
    <name evidence="1" type="ORF">KSU80_11675</name>
</gene>
<dbReference type="RefSeq" id="WP_007838239.1">
    <property type="nucleotide sequence ID" value="NZ_CAXSLT010000008.1"/>
</dbReference>
<dbReference type="AlphaFoldDB" id="A0AB35C5V6"/>
<accession>A0AB35C5V6</accession>
<evidence type="ECO:0000313" key="2">
    <source>
        <dbReference type="Proteomes" id="UP000777173"/>
    </source>
</evidence>
<reference evidence="1" key="1">
    <citation type="submission" date="2021-06" db="EMBL/GenBank/DDBJ databases">
        <title>Collection of gut derived symbiotic bacterial strains cultured from healthy donors.</title>
        <authorList>
            <person name="Lin H."/>
            <person name="Littmann E."/>
            <person name="Pamer E.G."/>
        </authorList>
    </citation>
    <scope>NUCLEOTIDE SEQUENCE</scope>
    <source>
        <strain evidence="1">MSK.5.10</strain>
    </source>
</reference>
<protein>
    <submittedName>
        <fullName evidence="1">Uncharacterized protein</fullName>
    </submittedName>
</protein>